<evidence type="ECO:0000256" key="1">
    <source>
        <dbReference type="ARBA" id="ARBA00004123"/>
    </source>
</evidence>
<feature type="domain" description="Myb-like" evidence="7">
    <location>
        <begin position="488"/>
        <end position="539"/>
    </location>
</feature>
<comment type="subcellular location">
    <subcellularLocation>
        <location evidence="1">Nucleus</location>
    </subcellularLocation>
</comment>
<feature type="region of interest" description="Disordered" evidence="6">
    <location>
        <begin position="1"/>
        <end position="71"/>
    </location>
</feature>
<feature type="domain" description="Myb-like" evidence="7">
    <location>
        <begin position="435"/>
        <end position="487"/>
    </location>
</feature>
<evidence type="ECO:0000256" key="2">
    <source>
        <dbReference type="ARBA" id="ARBA00023015"/>
    </source>
</evidence>
<keyword evidence="5" id="KW-0539">Nucleus</keyword>
<gene>
    <name evidence="9" type="ORF">FH972_019696</name>
</gene>
<feature type="domain" description="HTH myb-type" evidence="8">
    <location>
        <begin position="435"/>
        <end position="487"/>
    </location>
</feature>
<dbReference type="SMART" id="SM00717">
    <property type="entry name" value="SANT"/>
    <property type="match status" value="5"/>
</dbReference>
<dbReference type="InterPro" id="IPR009057">
    <property type="entry name" value="Homeodomain-like_sf"/>
</dbReference>
<dbReference type="SUPFAM" id="SSF46689">
    <property type="entry name" value="Homeodomain-like"/>
    <property type="match status" value="3"/>
</dbReference>
<dbReference type="GO" id="GO:0019185">
    <property type="term" value="C:snRNA-activating protein complex"/>
    <property type="evidence" value="ECO:0007669"/>
    <property type="project" value="TreeGrafter"/>
</dbReference>
<organism evidence="9 10">
    <name type="scientific">Carpinus fangiana</name>
    <dbReference type="NCBI Taxonomy" id="176857"/>
    <lineage>
        <taxon>Eukaryota</taxon>
        <taxon>Viridiplantae</taxon>
        <taxon>Streptophyta</taxon>
        <taxon>Embryophyta</taxon>
        <taxon>Tracheophyta</taxon>
        <taxon>Spermatophyta</taxon>
        <taxon>Magnoliopsida</taxon>
        <taxon>eudicotyledons</taxon>
        <taxon>Gunneridae</taxon>
        <taxon>Pentapetalae</taxon>
        <taxon>rosids</taxon>
        <taxon>fabids</taxon>
        <taxon>Fagales</taxon>
        <taxon>Betulaceae</taxon>
        <taxon>Carpinus</taxon>
    </lineage>
</organism>
<feature type="domain" description="HTH myb-type" evidence="8">
    <location>
        <begin position="593"/>
        <end position="647"/>
    </location>
</feature>
<dbReference type="GO" id="GO:0042795">
    <property type="term" value="P:snRNA transcription by RNA polymerase II"/>
    <property type="evidence" value="ECO:0007669"/>
    <property type="project" value="TreeGrafter"/>
</dbReference>
<dbReference type="GO" id="GO:0000978">
    <property type="term" value="F:RNA polymerase II cis-regulatory region sequence-specific DNA binding"/>
    <property type="evidence" value="ECO:0007669"/>
    <property type="project" value="TreeGrafter"/>
</dbReference>
<evidence type="ECO:0000259" key="8">
    <source>
        <dbReference type="PROSITE" id="PS51294"/>
    </source>
</evidence>
<dbReference type="OrthoDB" id="2143914at2759"/>
<proteinExistence type="predicted"/>
<name>A0A5N6RT55_9ROSI</name>
<protein>
    <submittedName>
        <fullName evidence="9">Uncharacterized protein</fullName>
    </submittedName>
</protein>
<accession>A0A5N6RT55</accession>
<evidence type="ECO:0000313" key="10">
    <source>
        <dbReference type="Proteomes" id="UP000327013"/>
    </source>
</evidence>
<feature type="domain" description="Myb-like" evidence="7">
    <location>
        <begin position="593"/>
        <end position="643"/>
    </location>
</feature>
<feature type="domain" description="HTH myb-type" evidence="8">
    <location>
        <begin position="488"/>
        <end position="543"/>
    </location>
</feature>
<feature type="compositionally biased region" description="Basic residues" evidence="6">
    <location>
        <begin position="724"/>
        <end position="738"/>
    </location>
</feature>
<dbReference type="Pfam" id="PF00249">
    <property type="entry name" value="Myb_DNA-binding"/>
    <property type="match status" value="2"/>
</dbReference>
<dbReference type="PROSITE" id="PS51294">
    <property type="entry name" value="HTH_MYB"/>
    <property type="match status" value="4"/>
</dbReference>
<feature type="domain" description="HTH myb-type" evidence="8">
    <location>
        <begin position="547"/>
        <end position="588"/>
    </location>
</feature>
<evidence type="ECO:0000256" key="6">
    <source>
        <dbReference type="SAM" id="MobiDB-lite"/>
    </source>
</evidence>
<dbReference type="GO" id="GO:0001006">
    <property type="term" value="F:RNA polymerase III type 3 promoter sequence-specific DNA binding"/>
    <property type="evidence" value="ECO:0007669"/>
    <property type="project" value="TreeGrafter"/>
</dbReference>
<dbReference type="PANTHER" id="PTHR46621:SF1">
    <property type="entry name" value="SNRNA-ACTIVATING PROTEIN COMPLEX SUBUNIT 4"/>
    <property type="match status" value="1"/>
</dbReference>
<evidence type="ECO:0000259" key="7">
    <source>
        <dbReference type="PROSITE" id="PS50090"/>
    </source>
</evidence>
<dbReference type="PANTHER" id="PTHR46621">
    <property type="entry name" value="SNRNA-ACTIVATING PROTEIN COMPLEX SUBUNIT 4"/>
    <property type="match status" value="1"/>
</dbReference>
<dbReference type="Pfam" id="PF13921">
    <property type="entry name" value="Myb_DNA-bind_6"/>
    <property type="match status" value="1"/>
</dbReference>
<evidence type="ECO:0000256" key="5">
    <source>
        <dbReference type="ARBA" id="ARBA00023242"/>
    </source>
</evidence>
<feature type="region of interest" description="Disordered" evidence="6">
    <location>
        <begin position="882"/>
        <end position="903"/>
    </location>
</feature>
<dbReference type="AlphaFoldDB" id="A0A5N6RT55"/>
<evidence type="ECO:0000313" key="9">
    <source>
        <dbReference type="EMBL" id="KAE8124849.1"/>
    </source>
</evidence>
<evidence type="ECO:0000256" key="4">
    <source>
        <dbReference type="ARBA" id="ARBA00023163"/>
    </source>
</evidence>
<keyword evidence="3" id="KW-0238">DNA-binding</keyword>
<dbReference type="EMBL" id="CM017328">
    <property type="protein sequence ID" value="KAE8124849.1"/>
    <property type="molecule type" value="Genomic_DNA"/>
</dbReference>
<dbReference type="InterPro" id="IPR001005">
    <property type="entry name" value="SANT/Myb"/>
</dbReference>
<dbReference type="InterPro" id="IPR051575">
    <property type="entry name" value="Myb-like_DNA-bd"/>
</dbReference>
<dbReference type="Gene3D" id="1.10.10.60">
    <property type="entry name" value="Homeodomain-like"/>
    <property type="match status" value="4"/>
</dbReference>
<keyword evidence="10" id="KW-1185">Reference proteome</keyword>
<dbReference type="CDD" id="cd00167">
    <property type="entry name" value="SANT"/>
    <property type="match status" value="4"/>
</dbReference>
<feature type="compositionally biased region" description="Polar residues" evidence="6">
    <location>
        <begin position="43"/>
        <end position="56"/>
    </location>
</feature>
<dbReference type="Proteomes" id="UP000327013">
    <property type="component" value="Chromosome 8"/>
</dbReference>
<feature type="compositionally biased region" description="Acidic residues" evidence="6">
    <location>
        <begin position="8"/>
        <end position="31"/>
    </location>
</feature>
<keyword evidence="2" id="KW-0805">Transcription regulation</keyword>
<dbReference type="GO" id="GO:0005634">
    <property type="term" value="C:nucleus"/>
    <property type="evidence" value="ECO:0007669"/>
    <property type="project" value="UniProtKB-SubCell"/>
</dbReference>
<dbReference type="PROSITE" id="PS50090">
    <property type="entry name" value="MYB_LIKE"/>
    <property type="match status" value="4"/>
</dbReference>
<reference evidence="9 10" key="1">
    <citation type="submission" date="2019-06" db="EMBL/GenBank/DDBJ databases">
        <title>A chromosomal-level reference genome of Carpinus fangiana (Coryloideae, Betulaceae).</title>
        <authorList>
            <person name="Yang X."/>
            <person name="Wang Z."/>
            <person name="Zhang L."/>
            <person name="Hao G."/>
            <person name="Liu J."/>
            <person name="Yang Y."/>
        </authorList>
    </citation>
    <scope>NUCLEOTIDE SEQUENCE [LARGE SCALE GENOMIC DNA]</scope>
    <source>
        <strain evidence="9">Cfa_2016G</strain>
        <tissue evidence="9">Leaf</tissue>
    </source>
</reference>
<keyword evidence="4" id="KW-0804">Transcription</keyword>
<evidence type="ECO:0000256" key="3">
    <source>
        <dbReference type="ARBA" id="ARBA00023125"/>
    </source>
</evidence>
<feature type="region of interest" description="Disordered" evidence="6">
    <location>
        <begin position="712"/>
        <end position="739"/>
    </location>
</feature>
<feature type="domain" description="Myb-like" evidence="7">
    <location>
        <begin position="547"/>
        <end position="592"/>
    </location>
</feature>
<dbReference type="GO" id="GO:0042796">
    <property type="term" value="P:snRNA transcription by RNA polymerase III"/>
    <property type="evidence" value="ECO:0007669"/>
    <property type="project" value="TreeGrafter"/>
</dbReference>
<feature type="compositionally biased region" description="Basic residues" evidence="6">
    <location>
        <begin position="883"/>
        <end position="893"/>
    </location>
</feature>
<sequence>MSPRTEHEEEEEQEKDDLSGSEDDDALDEDMEALRRACMLTGRNPNDLNNPSTSAANGDFSAGPADSDSDDDLELARNIQNRFSISSALCETLSLEPVSSLPPATSDEDDDFETLLAIQRRFSSHATDMLKHGIGGSLKKTEQVHASSLSLEKETTSTLFVNRANSCEGFTNAEDFCKTCPLGDNDGGIQPSGFFESHQSDSFKSSILPPKKSFFPKSAILLLDAIKKNRSSQKFFRSKLIQLEARIEENKKLKEHVKILKDFQASCRKITGRALSQKKDPRVQLISAKETWASKDSKANDKRLSPMCYGPAENSHVANYRMAITNFPLSLERKKWSKVETENLEKGIRQQFQAMVLQISRDHTLKCTAITSGSENSSEDSNDLDMILASTKDLEIHPQMIGEFLPKVNWEQLASMYFVGRSGAECQARWLNCEDPLINHNPWTAKEDKNLLLLVQEKGINNWFDIAVSLGTNRTPFQCLARYQRSLNASMLKSEWTKDEDAQLRVAVEVFGENNWQSVASALERRTGNQCSNRWKKSLHPTRGRVGKWVADEDKRLKVAAMLFGQKNWNKIAQFVPGRTQAQCRERWVNSLDPSLNWNEWTEEEDSRLKAAIVEHGHCWTKVAACVPPRTDNQCRRRWKKLLPHEVPLLQEARRIQKAALISNFVDRESERPALCQSDFLPLPLICSVSEPENVNPCSKRKKGLRKIRAKECEQQSQASSGTIKKKKYSKPHSRRKKCTEPVANNLSLLLPPESFESGTTNGDCIEAAIDNTSYMGRNQNSTWSSGKLMLSGITNDAEHPLDHVSCLDSTLLSITNGEVVDSSNGHFCTENKRAKLQSKRKKCMELAEDSHSFSSHPESLEYWKTDGEDVGSSFVDEETRVLKRQKRRKRSNKPSGEGHIVSAPCQQDGLEISTCGNISSKQILGTGDENDITLACFLHNKSKKRRLEVAKNVSQACSPSTLKIGADSVPNEVDKLGDGNQILSTQGGEPHTRCHVENPDKLLPGRQDLVQGQKNAGLQEPVSINLDGDPEESYDITLACFLRKKSKKR</sequence>
<dbReference type="InterPro" id="IPR017930">
    <property type="entry name" value="Myb_dom"/>
</dbReference>